<proteinExistence type="predicted"/>
<dbReference type="AlphaFoldDB" id="A0A2N9LX32"/>
<reference evidence="2" key="1">
    <citation type="submission" date="2018-02" db="EMBL/GenBank/DDBJ databases">
        <authorList>
            <person name="Hausmann B."/>
        </authorList>
    </citation>
    <scope>NUCLEOTIDE SEQUENCE [LARGE SCALE GENOMIC DNA]</scope>
    <source>
        <strain evidence="2">Peat soil MAG SbA5</strain>
    </source>
</reference>
<gene>
    <name evidence="1" type="ORF">SBA5_600029</name>
</gene>
<evidence type="ECO:0000313" key="2">
    <source>
        <dbReference type="Proteomes" id="UP000239735"/>
    </source>
</evidence>
<dbReference type="Proteomes" id="UP000239735">
    <property type="component" value="Unassembled WGS sequence"/>
</dbReference>
<protein>
    <submittedName>
        <fullName evidence="1">Uncharacterized protein</fullName>
    </submittedName>
</protein>
<name>A0A2N9LX32_9BACT</name>
<sequence>MRRLKAIVARRVTGASERCHQIVFAVLRAVSGAGTDVSGSPEAIAPRHTGIAVTIR</sequence>
<accession>A0A2N9LX32</accession>
<dbReference type="EMBL" id="OKRB01000120">
    <property type="protein sequence ID" value="SPE27787.1"/>
    <property type="molecule type" value="Genomic_DNA"/>
</dbReference>
<organism evidence="1 2">
    <name type="scientific">Candidatus Sulfuritelmatomonas gaucii</name>
    <dbReference type="NCBI Taxonomy" id="2043161"/>
    <lineage>
        <taxon>Bacteria</taxon>
        <taxon>Pseudomonadati</taxon>
        <taxon>Acidobacteriota</taxon>
        <taxon>Terriglobia</taxon>
        <taxon>Terriglobales</taxon>
        <taxon>Acidobacteriaceae</taxon>
        <taxon>Candidatus Sulfuritelmatomonas</taxon>
    </lineage>
</organism>
<evidence type="ECO:0000313" key="1">
    <source>
        <dbReference type="EMBL" id="SPE27787.1"/>
    </source>
</evidence>